<evidence type="ECO:0000256" key="1">
    <source>
        <dbReference type="SAM" id="MobiDB-lite"/>
    </source>
</evidence>
<accession>A0A9N8E6I5</accession>
<evidence type="ECO:0000256" key="2">
    <source>
        <dbReference type="SAM" id="SignalP"/>
    </source>
</evidence>
<dbReference type="EMBL" id="CAICTM010000565">
    <property type="protein sequence ID" value="CAB9513005.1"/>
    <property type="molecule type" value="Genomic_DNA"/>
</dbReference>
<dbReference type="Proteomes" id="UP001153069">
    <property type="component" value="Unassembled WGS sequence"/>
</dbReference>
<evidence type="ECO:0008006" key="5">
    <source>
        <dbReference type="Google" id="ProtNLM"/>
    </source>
</evidence>
<feature type="chain" id="PRO_5040335957" description="Transmembrane protein" evidence="2">
    <location>
        <begin position="17"/>
        <end position="183"/>
    </location>
</feature>
<name>A0A9N8E6I5_9STRA</name>
<feature type="signal peptide" evidence="2">
    <location>
        <begin position="1"/>
        <end position="16"/>
    </location>
</feature>
<organism evidence="3 4">
    <name type="scientific">Seminavis robusta</name>
    <dbReference type="NCBI Taxonomy" id="568900"/>
    <lineage>
        <taxon>Eukaryota</taxon>
        <taxon>Sar</taxon>
        <taxon>Stramenopiles</taxon>
        <taxon>Ochrophyta</taxon>
        <taxon>Bacillariophyta</taxon>
        <taxon>Bacillariophyceae</taxon>
        <taxon>Bacillariophycidae</taxon>
        <taxon>Naviculales</taxon>
        <taxon>Naviculaceae</taxon>
        <taxon>Seminavis</taxon>
    </lineage>
</organism>
<proteinExistence type="predicted"/>
<dbReference type="AlphaFoldDB" id="A0A9N8E6I5"/>
<keyword evidence="4" id="KW-1185">Reference proteome</keyword>
<evidence type="ECO:0000313" key="3">
    <source>
        <dbReference type="EMBL" id="CAB9513005.1"/>
    </source>
</evidence>
<feature type="compositionally biased region" description="Acidic residues" evidence="1">
    <location>
        <begin position="68"/>
        <end position="80"/>
    </location>
</feature>
<comment type="caution">
    <text evidence="3">The sequence shown here is derived from an EMBL/GenBank/DDBJ whole genome shotgun (WGS) entry which is preliminary data.</text>
</comment>
<keyword evidence="2" id="KW-0732">Signal</keyword>
<gene>
    <name evidence="3" type="ORF">SEMRO_566_G167760.1</name>
</gene>
<evidence type="ECO:0000313" key="4">
    <source>
        <dbReference type="Proteomes" id="UP001153069"/>
    </source>
</evidence>
<feature type="region of interest" description="Disordered" evidence="1">
    <location>
        <begin position="66"/>
        <end position="102"/>
    </location>
</feature>
<reference evidence="3" key="1">
    <citation type="submission" date="2020-06" db="EMBL/GenBank/DDBJ databases">
        <authorList>
            <consortium name="Plant Systems Biology data submission"/>
        </authorList>
    </citation>
    <scope>NUCLEOTIDE SEQUENCE</scope>
    <source>
        <strain evidence="3">D6</strain>
    </source>
</reference>
<dbReference type="OrthoDB" id="49066at2759"/>
<protein>
    <recommendedName>
        <fullName evidence="5">Transmembrane protein</fullName>
    </recommendedName>
</protein>
<sequence length="183" mass="19970">MHPVAFFLTLCGLVLAVDGFAIPTTRTTSSQGQKWTTCNHRRQTSLLRSSKDEEIAKLEEQLRKLKEEEEEPVVEEETEEPAIVVTSSDDFVGRGPAKRAVQPMEEMLSEAWKDGGSSSSSVEETSEGGISIPAILASIAFVVFVGFFSQVPVGQDDLSKYQAIKTDTSIDLGDINPVRSGDF</sequence>